<dbReference type="InterPro" id="IPR007484">
    <property type="entry name" value="Peptidase_M28"/>
</dbReference>
<feature type="domain" description="Peptidase M28" evidence="2">
    <location>
        <begin position="278"/>
        <end position="490"/>
    </location>
</feature>
<feature type="signal peptide" evidence="1">
    <location>
        <begin position="1"/>
        <end position="18"/>
    </location>
</feature>
<reference evidence="3 4" key="1">
    <citation type="journal article" date="2016" name="Int. J. Syst. Evol. Microbiol.">
        <title>Acidipila dinghuensis sp. nov., an acidobacterium isolated from forest soil.</title>
        <authorList>
            <person name="Jiang Y.W."/>
            <person name="Wang J."/>
            <person name="Chen M.H."/>
            <person name="Lv Y.Y."/>
            <person name="Qiu L.H."/>
        </authorList>
    </citation>
    <scope>NUCLEOTIDE SEQUENCE [LARGE SCALE GENOMIC DNA]</scope>
    <source>
        <strain evidence="3 4">DHOF10</strain>
    </source>
</reference>
<name>A0A4Q1SGK9_9BACT</name>
<feature type="chain" id="PRO_5020700972" evidence="1">
    <location>
        <begin position="19"/>
        <end position="521"/>
    </location>
</feature>
<gene>
    <name evidence="3" type="ORF">ESZ00_00550</name>
</gene>
<dbReference type="OrthoDB" id="9778250at2"/>
<sequence length="521" mass="56991">MRLALALFLLVAAVPAVAQRHPRDGELHDADTTAWWHTTEALSNDAMEGRDTGSAAYQRAAEYVADRFHKAGLSPAGEHGSYFQSVPMNQIEADPIASLFTLLRSNGDVVSIGFLTQITISPMAGLLPDTEAPLTFRGYCGKDAMQDIAGKIVVCFGTQRSGLPSGGERVANARAGHAAGLVNVDDPYFSIEPPRWPYAYARSVTLASESAPIKPETTPLPVMRLSAEAFTTWLKGTPYHAASLLETGGRQQPLPSFDIPARLHIHLRLGTRTLSSPNVLAVLPGSDPVLRDQYVVIAAHLDGYGYGTSVDGDALYNGTLDDAAYVALLIQFADDLKREHLQPKRSILFCAFTGEEKGLLGSSWFVEHPTVPASQLAADINLDQLRPLFPLHILTALAVDDTTLGATARKVGASMDIEIRPDREPERGLLRRADHYPFLRSGVPAIGFIFGYDPGTDAETRYREWYRVRYHRPQDDLTQPVDFDAAAKFDHFFYKLVEAVADDPKRPAILPESSFAKPSQK</sequence>
<evidence type="ECO:0000313" key="3">
    <source>
        <dbReference type="EMBL" id="RXS96485.1"/>
    </source>
</evidence>
<dbReference type="Pfam" id="PF04389">
    <property type="entry name" value="Peptidase_M28"/>
    <property type="match status" value="1"/>
</dbReference>
<comment type="caution">
    <text evidence="3">The sequence shown here is derived from an EMBL/GenBank/DDBJ whole genome shotgun (WGS) entry which is preliminary data.</text>
</comment>
<dbReference type="PANTHER" id="PTHR12147:SF26">
    <property type="entry name" value="PEPTIDASE M28 DOMAIN-CONTAINING PROTEIN"/>
    <property type="match status" value="1"/>
</dbReference>
<protein>
    <submittedName>
        <fullName evidence="3">M28 family peptidase</fullName>
    </submittedName>
</protein>
<dbReference type="AlphaFoldDB" id="A0A4Q1SGK9"/>
<dbReference type="InterPro" id="IPR045175">
    <property type="entry name" value="M28_fam"/>
</dbReference>
<dbReference type="PANTHER" id="PTHR12147">
    <property type="entry name" value="METALLOPEPTIDASE M28 FAMILY MEMBER"/>
    <property type="match status" value="1"/>
</dbReference>
<dbReference type="Gene3D" id="3.40.630.10">
    <property type="entry name" value="Zn peptidases"/>
    <property type="match status" value="1"/>
</dbReference>
<organism evidence="3 4">
    <name type="scientific">Silvibacterium dinghuense</name>
    <dbReference type="NCBI Taxonomy" id="1560006"/>
    <lineage>
        <taxon>Bacteria</taxon>
        <taxon>Pseudomonadati</taxon>
        <taxon>Acidobacteriota</taxon>
        <taxon>Terriglobia</taxon>
        <taxon>Terriglobales</taxon>
        <taxon>Acidobacteriaceae</taxon>
        <taxon>Silvibacterium</taxon>
    </lineage>
</organism>
<keyword evidence="4" id="KW-1185">Reference proteome</keyword>
<evidence type="ECO:0000259" key="2">
    <source>
        <dbReference type="Pfam" id="PF04389"/>
    </source>
</evidence>
<evidence type="ECO:0000313" key="4">
    <source>
        <dbReference type="Proteomes" id="UP000290253"/>
    </source>
</evidence>
<dbReference type="EMBL" id="SDMK01000001">
    <property type="protein sequence ID" value="RXS96485.1"/>
    <property type="molecule type" value="Genomic_DNA"/>
</dbReference>
<dbReference type="RefSeq" id="WP_129206234.1">
    <property type="nucleotide sequence ID" value="NZ_BMGU01000001.1"/>
</dbReference>
<dbReference type="GO" id="GO:0006508">
    <property type="term" value="P:proteolysis"/>
    <property type="evidence" value="ECO:0007669"/>
    <property type="project" value="InterPro"/>
</dbReference>
<evidence type="ECO:0000256" key="1">
    <source>
        <dbReference type="SAM" id="SignalP"/>
    </source>
</evidence>
<dbReference type="SUPFAM" id="SSF53187">
    <property type="entry name" value="Zn-dependent exopeptidases"/>
    <property type="match status" value="1"/>
</dbReference>
<accession>A0A4Q1SGK9</accession>
<dbReference type="Proteomes" id="UP000290253">
    <property type="component" value="Unassembled WGS sequence"/>
</dbReference>
<keyword evidence="1" id="KW-0732">Signal</keyword>
<proteinExistence type="predicted"/>
<dbReference type="Gene3D" id="3.50.30.30">
    <property type="match status" value="1"/>
</dbReference>
<dbReference type="GO" id="GO:0008235">
    <property type="term" value="F:metalloexopeptidase activity"/>
    <property type="evidence" value="ECO:0007669"/>
    <property type="project" value="InterPro"/>
</dbReference>